<evidence type="ECO:0000313" key="2">
    <source>
        <dbReference type="Proteomes" id="UP000066284"/>
    </source>
</evidence>
<dbReference type="EMBL" id="LN885086">
    <property type="protein sequence ID" value="CUQ66987.1"/>
    <property type="molecule type" value="Genomic_DNA"/>
</dbReference>
<name>A0A0S4KX19_9BACT</name>
<protein>
    <submittedName>
        <fullName evidence="1">Uncharacterized protein</fullName>
    </submittedName>
</protein>
<gene>
    <name evidence="1" type="ORF">NITINOP_2015</name>
</gene>
<keyword evidence="2" id="KW-1185">Reference proteome</keyword>
<dbReference type="STRING" id="1715989.NITINOP_2015"/>
<dbReference type="KEGG" id="nio:NITINOP_2015"/>
<dbReference type="Proteomes" id="UP000066284">
    <property type="component" value="Chromosome 1"/>
</dbReference>
<organism evidence="1 2">
    <name type="scientific">Candidatus Nitrospira inopinata</name>
    <dbReference type="NCBI Taxonomy" id="1715989"/>
    <lineage>
        <taxon>Bacteria</taxon>
        <taxon>Pseudomonadati</taxon>
        <taxon>Nitrospirota</taxon>
        <taxon>Nitrospiria</taxon>
        <taxon>Nitrospirales</taxon>
        <taxon>Nitrospiraceae</taxon>
        <taxon>Nitrospira</taxon>
    </lineage>
</organism>
<reference evidence="2" key="1">
    <citation type="submission" date="2015-09" db="EMBL/GenBank/DDBJ databases">
        <authorList>
            <person name="Daims H."/>
        </authorList>
    </citation>
    <scope>NUCLEOTIDE SEQUENCE [LARGE SCALE GENOMIC DNA]</scope>
</reference>
<proteinExistence type="predicted"/>
<dbReference type="AlphaFoldDB" id="A0A0S4KX19"/>
<evidence type="ECO:0000313" key="1">
    <source>
        <dbReference type="EMBL" id="CUQ66987.1"/>
    </source>
</evidence>
<accession>A0A0S4KX19</accession>
<sequence>MALLLLRRMGPTSISRLTDNLYDWDSEPASPQIRNGYEWRSPGFCHLTGVPSSTRRRPYGFGSD</sequence>